<keyword evidence="7" id="KW-1185">Reference proteome</keyword>
<evidence type="ECO:0000256" key="2">
    <source>
        <dbReference type="ARBA" id="ARBA00022771"/>
    </source>
</evidence>
<dbReference type="PANTHER" id="PTHR28069">
    <property type="entry name" value="GH20023P"/>
    <property type="match status" value="1"/>
</dbReference>
<accession>A0A4S4KY72</accession>
<keyword evidence="3" id="KW-0862">Zinc</keyword>
<dbReference type="InterPro" id="IPR002893">
    <property type="entry name" value="Znf_MYND"/>
</dbReference>
<dbReference type="Gene3D" id="6.10.140.2220">
    <property type="match status" value="1"/>
</dbReference>
<evidence type="ECO:0000259" key="5">
    <source>
        <dbReference type="PROSITE" id="PS50865"/>
    </source>
</evidence>
<dbReference type="Pfam" id="PF20179">
    <property type="entry name" value="MSS51_C"/>
    <property type="match status" value="1"/>
</dbReference>
<keyword evidence="2 4" id="KW-0863">Zinc-finger</keyword>
<name>A0A4S4KY72_9AGAM</name>
<proteinExistence type="predicted"/>
<dbReference type="PROSITE" id="PS50865">
    <property type="entry name" value="ZF_MYND_2"/>
    <property type="match status" value="1"/>
</dbReference>
<dbReference type="AlphaFoldDB" id="A0A4S4KY72"/>
<sequence>MPAASAVKTVPKGERKIEVKVAIHTCISCCKAPSAIKRCSRCKKVSYCNVACQSADYAKHEEFCKAVASLRPNWPRFDVNNDKPVEDQCAKIIEGLTQLLARPLNERERRLFIFEPRCIECSLSNEELYQAASKGIGANRLDFCEDCLSTFYCSTEHRNACETAHKNDPFEEGARISSCEMSKRIAVDDKVLGMACLDVAKIKPRPINQVYKPLRRFGDPKRSAWTTWFNESISDRPALFSSTATTKRLLTQSQTTPLTILYGIELFDKIPSPRPLLVHNLGLEVHILEMTEGVPDATDTIFEDILHWNPQYKYLTVHFFGAKSLTKRDSNIRVAVCSHCRSKGKHHVHALHAQLYHEWVAQQDKWTGSWTPPDLALMFNATMNPSDTQEWEPTLRLLAESCVPTLITSYHASEAAVNELITRSVGAKIVIPSHRNPWRDEMANLEPCGGKGFFFNNGIVFGFQGLV</sequence>
<keyword evidence="1" id="KW-0479">Metal-binding</keyword>
<evidence type="ECO:0000256" key="1">
    <source>
        <dbReference type="ARBA" id="ARBA00022723"/>
    </source>
</evidence>
<evidence type="ECO:0000256" key="4">
    <source>
        <dbReference type="PROSITE-ProRule" id="PRU00134"/>
    </source>
</evidence>
<dbReference type="Proteomes" id="UP000308199">
    <property type="component" value="Unassembled WGS sequence"/>
</dbReference>
<dbReference type="GO" id="GO:0008270">
    <property type="term" value="F:zinc ion binding"/>
    <property type="evidence" value="ECO:0007669"/>
    <property type="project" value="UniProtKB-KW"/>
</dbReference>
<dbReference type="OrthoDB" id="432970at2759"/>
<dbReference type="Pfam" id="PF01753">
    <property type="entry name" value="zf-MYND"/>
    <property type="match status" value="1"/>
</dbReference>
<dbReference type="InterPro" id="IPR046824">
    <property type="entry name" value="Mss51-like_C"/>
</dbReference>
<organism evidence="6 7">
    <name type="scientific">Phellinidium pouzarii</name>
    <dbReference type="NCBI Taxonomy" id="167371"/>
    <lineage>
        <taxon>Eukaryota</taxon>
        <taxon>Fungi</taxon>
        <taxon>Dikarya</taxon>
        <taxon>Basidiomycota</taxon>
        <taxon>Agaricomycotina</taxon>
        <taxon>Agaricomycetes</taxon>
        <taxon>Hymenochaetales</taxon>
        <taxon>Hymenochaetaceae</taxon>
        <taxon>Phellinidium</taxon>
    </lineage>
</organism>
<protein>
    <recommendedName>
        <fullName evidence="5">MYND-type domain-containing protein</fullName>
    </recommendedName>
</protein>
<evidence type="ECO:0000313" key="7">
    <source>
        <dbReference type="Proteomes" id="UP000308199"/>
    </source>
</evidence>
<feature type="domain" description="MYND-type" evidence="5">
    <location>
        <begin position="26"/>
        <end position="64"/>
    </location>
</feature>
<reference evidence="6 7" key="1">
    <citation type="submission" date="2019-02" db="EMBL/GenBank/DDBJ databases">
        <title>Genome sequencing of the rare red list fungi Phellinidium pouzarii.</title>
        <authorList>
            <person name="Buettner E."/>
            <person name="Kellner H."/>
        </authorList>
    </citation>
    <scope>NUCLEOTIDE SEQUENCE [LARGE SCALE GENOMIC DNA]</scope>
    <source>
        <strain evidence="6 7">DSM 108285</strain>
    </source>
</reference>
<gene>
    <name evidence="6" type="ORF">EW145_g6513</name>
</gene>
<comment type="caution">
    <text evidence="6">The sequence shown here is derived from an EMBL/GenBank/DDBJ whole genome shotgun (WGS) entry which is preliminary data.</text>
</comment>
<dbReference type="EMBL" id="SGPK01000498">
    <property type="protein sequence ID" value="THH03118.1"/>
    <property type="molecule type" value="Genomic_DNA"/>
</dbReference>
<evidence type="ECO:0000313" key="6">
    <source>
        <dbReference type="EMBL" id="THH03118.1"/>
    </source>
</evidence>
<dbReference type="SUPFAM" id="SSF144232">
    <property type="entry name" value="HIT/MYND zinc finger-like"/>
    <property type="match status" value="1"/>
</dbReference>
<evidence type="ECO:0000256" key="3">
    <source>
        <dbReference type="ARBA" id="ARBA00022833"/>
    </source>
</evidence>